<evidence type="ECO:0000313" key="3">
    <source>
        <dbReference type="Proteomes" id="UP000553459"/>
    </source>
</evidence>
<feature type="non-terminal residue" evidence="2">
    <location>
        <position position="107"/>
    </location>
</feature>
<feature type="domain" description="RsdA/BaiN/AoA(So)-like Rossmann fold-like" evidence="1">
    <location>
        <begin position="1"/>
        <end position="100"/>
    </location>
</feature>
<gene>
    <name evidence="2" type="ORF">GNY06_02155</name>
</gene>
<evidence type="ECO:0000313" key="2">
    <source>
        <dbReference type="EMBL" id="NAW50238.1"/>
    </source>
</evidence>
<dbReference type="PANTHER" id="PTHR42887">
    <property type="entry name" value="OS12G0638800 PROTEIN"/>
    <property type="match status" value="1"/>
</dbReference>
<comment type="caution">
    <text evidence="2">The sequence shown here is derived from an EMBL/GenBank/DDBJ whole genome shotgun (WGS) entry which is preliminary data.</text>
</comment>
<dbReference type="Proteomes" id="UP000553459">
    <property type="component" value="Unassembled WGS sequence"/>
</dbReference>
<dbReference type="EMBL" id="JAAABJ010000238">
    <property type="protein sequence ID" value="NAW50238.1"/>
    <property type="molecule type" value="Genomic_DNA"/>
</dbReference>
<name>A0A845PVC1_9FLAO</name>
<dbReference type="AlphaFoldDB" id="A0A845PVC1"/>
<dbReference type="InterPro" id="IPR036188">
    <property type="entry name" value="FAD/NAD-bd_sf"/>
</dbReference>
<dbReference type="PANTHER" id="PTHR42887:SF2">
    <property type="entry name" value="OS12G0638800 PROTEIN"/>
    <property type="match status" value="1"/>
</dbReference>
<dbReference type="RefSeq" id="WP_176589941.1">
    <property type="nucleotide sequence ID" value="NZ_JAAABJ010000238.1"/>
</dbReference>
<keyword evidence="3" id="KW-1185">Reference proteome</keyword>
<dbReference type="Gene3D" id="3.50.50.60">
    <property type="entry name" value="FAD/NAD(P)-binding domain"/>
    <property type="match status" value="1"/>
</dbReference>
<dbReference type="SUPFAM" id="SSF51905">
    <property type="entry name" value="FAD/NAD(P)-binding domain"/>
    <property type="match status" value="1"/>
</dbReference>
<protein>
    <submittedName>
        <fullName evidence="2">Aminoacetone oxidase family FAD-binding enzyme</fullName>
    </submittedName>
</protein>
<organism evidence="2 3">
    <name type="scientific">Elizabethkingia argenteiflava</name>
    <dbReference type="NCBI Taxonomy" id="2681556"/>
    <lineage>
        <taxon>Bacteria</taxon>
        <taxon>Pseudomonadati</taxon>
        <taxon>Bacteroidota</taxon>
        <taxon>Flavobacteriia</taxon>
        <taxon>Flavobacteriales</taxon>
        <taxon>Weeksellaceae</taxon>
        <taxon>Elizabethkingia</taxon>
    </lineage>
</organism>
<reference evidence="2 3" key="1">
    <citation type="submission" date="2019-11" db="EMBL/GenBank/DDBJ databases">
        <title>Characterization of Elizabethkingia argenteiflava sp. nov., isolated from inner surface of Soybean Pods.</title>
        <authorList>
            <person name="Mo S."/>
        </authorList>
    </citation>
    <scope>NUCLEOTIDE SEQUENCE [LARGE SCALE GENOMIC DNA]</scope>
    <source>
        <strain evidence="2 3">YB22</strain>
    </source>
</reference>
<evidence type="ECO:0000259" key="1">
    <source>
        <dbReference type="Pfam" id="PF03486"/>
    </source>
</evidence>
<dbReference type="InterPro" id="IPR057661">
    <property type="entry name" value="RsdA/BaiN/AoA(So)_Rossmann"/>
</dbReference>
<feature type="non-terminal residue" evidence="2">
    <location>
        <position position="1"/>
    </location>
</feature>
<accession>A0A845PVC1</accession>
<dbReference type="Pfam" id="PF03486">
    <property type="entry name" value="HI0933_like"/>
    <property type="match status" value="1"/>
</dbReference>
<dbReference type="InterPro" id="IPR004792">
    <property type="entry name" value="BaiN-like"/>
</dbReference>
<proteinExistence type="predicted"/>
<sequence length="107" mass="11930">GLKVLVIDHSEKVAEKIRISGGGRANFTNKDVSPANFLSDNPHFCRSALSRFTPRDFIALMDKHGIAHHEKHKGQLFCDNSAQDLIDMLLKECEAGGVQRWQPCTVN</sequence>